<evidence type="ECO:0000313" key="4">
    <source>
        <dbReference type="EMBL" id="MBB5317402.1"/>
    </source>
</evidence>
<feature type="domain" description="IPT/TIG" evidence="3">
    <location>
        <begin position="61"/>
        <end position="139"/>
    </location>
</feature>
<dbReference type="InterPro" id="IPR014756">
    <property type="entry name" value="Ig_E-set"/>
</dbReference>
<gene>
    <name evidence="4" type="ORF">HDF09_002071</name>
</gene>
<dbReference type="EMBL" id="JACHDY010000002">
    <property type="protein sequence ID" value="MBB5317402.1"/>
    <property type="molecule type" value="Genomic_DNA"/>
</dbReference>
<evidence type="ECO:0000259" key="3">
    <source>
        <dbReference type="Pfam" id="PF01833"/>
    </source>
</evidence>
<feature type="domain" description="IPT/TIG" evidence="3">
    <location>
        <begin position="242"/>
        <end position="324"/>
    </location>
</feature>
<dbReference type="SUPFAM" id="SSF69322">
    <property type="entry name" value="Tricorn protease domain 2"/>
    <property type="match status" value="1"/>
</dbReference>
<dbReference type="AlphaFoldDB" id="A0A7W8IHS5"/>
<organism evidence="4 5">
    <name type="scientific">Tunturiibacter empetritectus</name>
    <dbReference type="NCBI Taxonomy" id="3069691"/>
    <lineage>
        <taxon>Bacteria</taxon>
        <taxon>Pseudomonadati</taxon>
        <taxon>Acidobacteriota</taxon>
        <taxon>Terriglobia</taxon>
        <taxon>Terriglobales</taxon>
        <taxon>Acidobacteriaceae</taxon>
        <taxon>Tunturiibacter</taxon>
    </lineage>
</organism>
<accession>A0A7W8IHS5</accession>
<dbReference type="SUPFAM" id="SSF63829">
    <property type="entry name" value="Calcium-dependent phosphotriesterase"/>
    <property type="match status" value="1"/>
</dbReference>
<feature type="chain" id="PRO_5031546098" description="IPT/TIG domain-containing protein" evidence="2">
    <location>
        <begin position="21"/>
        <end position="1102"/>
    </location>
</feature>
<proteinExistence type="predicted"/>
<dbReference type="InterPro" id="IPR002909">
    <property type="entry name" value="IPT_dom"/>
</dbReference>
<dbReference type="SUPFAM" id="SSF81296">
    <property type="entry name" value="E set domains"/>
    <property type="match status" value="4"/>
</dbReference>
<dbReference type="Pfam" id="PF01833">
    <property type="entry name" value="TIG"/>
    <property type="match status" value="4"/>
</dbReference>
<feature type="region of interest" description="Disordered" evidence="1">
    <location>
        <begin position="35"/>
        <end position="60"/>
    </location>
</feature>
<dbReference type="Proteomes" id="UP000568106">
    <property type="component" value="Unassembled WGS sequence"/>
</dbReference>
<dbReference type="CDD" id="cd00603">
    <property type="entry name" value="IPT_PCSR"/>
    <property type="match status" value="1"/>
</dbReference>
<dbReference type="InterPro" id="IPR013783">
    <property type="entry name" value="Ig-like_fold"/>
</dbReference>
<evidence type="ECO:0000256" key="1">
    <source>
        <dbReference type="SAM" id="MobiDB-lite"/>
    </source>
</evidence>
<feature type="signal peptide" evidence="2">
    <location>
        <begin position="1"/>
        <end position="20"/>
    </location>
</feature>
<dbReference type="Gene3D" id="2.60.40.10">
    <property type="entry name" value="Immunoglobulins"/>
    <property type="match status" value="4"/>
</dbReference>
<sequence>MNWNTTALATTFTSASALSAAVPANLAATGSTANITVTNPDGQSTTGNTSSQQVSITNPAPTLSGVTPQLLYAGSPNTVFTLTGTNFNSSSVVMAGTTSLTTTFVSATQLTASAPAALLATVGTLSLAVLNPAPGGGSSQTIPVTLSQPPATLASLSPATATAGSSPVNVTLTGTYFTPTSVVYINNYLAAATTYISSTSIQFTISAQALTSTGNLIVTVHDSAWPNNISNQLMFQVVNPVPVLSSISPVSITAGAPNFYLTLSGSNFVSSSTVLINGAPTQPDSSSGTTATVIVPASAVSTVGTVTIAVSNPAPGGGTSASQTLNVISANNRIRTVNIEAADLGWDPAHNLLIASTLSGSSNNANSIVTIDPLQGTVITAASLPSQPSGISVTADGSYVYVTLPSTGQIERFTLPSLTPDITFGLGSANGKPNSATSVASAPGEPHTVGVSLQNASVNSSVAVFDDGVVRSNIAVPTGFDNNFNTLVWGSDATTLYGSNAIISTADEDTFSVNNSGVTLHSDQPGALGEFVRHLAFDTKTGRLVDGYGDVVTAASGQNVGQLQVQNTIGYEENPFALDTAQRTVFYLNVNGFYPNGPVNGTYIQAFGLDQFNYINSMLVNGLTGGSTIVRWGTSGLAINGSSQIYLIDGSFIAPTGISSPAGGYVAPSPTLISVTPAAVTAGSADVKFTLTGRDFTQSSQVTWNNQTLLIDSVSDTQIVATIPASSLTSPVASGIAATNGVGTASSGALGFTVLPDLGPGTQINTLDISGQDLAWDSKHNLLYVAVPGSDPVFPNTIAVVDPTKPTLTQAVPIADNPSVISLSDDNQYLYSGFYGQAIIQRYALPSFSLDLTIPTGVGYPANTVGTHGSCTFATEVKVAPGNPQSIAVTSGNNNVEPRGCGNLAIYDSATPRPGFVVYGSGAFDFSTLAWGADTTTLYGQSDYGGQPQSLGGFAVSSTGVTVAGALNSGNLGLRVHFDPGTNLIYSDSGVITNPVGPAQVGTFPSGVAVVTDSTLKRAFVLSSSSSNNSGQGATSYTLNIFDLNTRGLLNSIVIPDVLGYPTRMARWGSNGLAFVTNSQLYTTGSAGVLYILQGSGISGLP</sequence>
<feature type="domain" description="IPT/TIG" evidence="3">
    <location>
        <begin position="153"/>
        <end position="227"/>
    </location>
</feature>
<comment type="caution">
    <text evidence="4">The sequence shown here is derived from an EMBL/GenBank/DDBJ whole genome shotgun (WGS) entry which is preliminary data.</text>
</comment>
<keyword evidence="5" id="KW-1185">Reference proteome</keyword>
<name>A0A7W8IHS5_9BACT</name>
<evidence type="ECO:0000313" key="5">
    <source>
        <dbReference type="Proteomes" id="UP000568106"/>
    </source>
</evidence>
<keyword evidence="2" id="KW-0732">Signal</keyword>
<evidence type="ECO:0000256" key="2">
    <source>
        <dbReference type="SAM" id="SignalP"/>
    </source>
</evidence>
<reference evidence="4" key="1">
    <citation type="submission" date="2020-08" db="EMBL/GenBank/DDBJ databases">
        <title>Genomic Encyclopedia of Type Strains, Phase IV (KMG-V): Genome sequencing to study the core and pangenomes of soil and plant-associated prokaryotes.</title>
        <authorList>
            <person name="Whitman W."/>
        </authorList>
    </citation>
    <scope>NUCLEOTIDE SEQUENCE [LARGE SCALE GENOMIC DNA]</scope>
    <source>
        <strain evidence="4">M8UP27</strain>
    </source>
</reference>
<feature type="domain" description="IPT/TIG" evidence="3">
    <location>
        <begin position="670"/>
        <end position="731"/>
    </location>
</feature>
<protein>
    <recommendedName>
        <fullName evidence="3">IPT/TIG domain-containing protein</fullName>
    </recommendedName>
</protein>